<reference evidence="1 2" key="1">
    <citation type="submission" date="2014-04" db="EMBL/GenBank/DDBJ databases">
        <authorList>
            <consortium name="DOE Joint Genome Institute"/>
            <person name="Kuo A."/>
            <person name="Tarkka M."/>
            <person name="Buscot F."/>
            <person name="Kohler A."/>
            <person name="Nagy L.G."/>
            <person name="Floudas D."/>
            <person name="Copeland A."/>
            <person name="Barry K.W."/>
            <person name="Cichocki N."/>
            <person name="Veneault-Fourrey C."/>
            <person name="LaButti K."/>
            <person name="Lindquist E.A."/>
            <person name="Lipzen A."/>
            <person name="Lundell T."/>
            <person name="Morin E."/>
            <person name="Murat C."/>
            <person name="Sun H."/>
            <person name="Tunlid A."/>
            <person name="Henrissat B."/>
            <person name="Grigoriev I.V."/>
            <person name="Hibbett D.S."/>
            <person name="Martin F."/>
            <person name="Nordberg H.P."/>
            <person name="Cantor M.N."/>
            <person name="Hua S.X."/>
        </authorList>
    </citation>
    <scope>NUCLEOTIDE SEQUENCE [LARGE SCALE GENOMIC DNA]</scope>
    <source>
        <strain evidence="1 2">F 1598</strain>
    </source>
</reference>
<name>A0A0C3FGP2_PILCF</name>
<protein>
    <submittedName>
        <fullName evidence="1">Uncharacterized protein</fullName>
    </submittedName>
</protein>
<organism evidence="1 2">
    <name type="scientific">Piloderma croceum (strain F 1598)</name>
    <dbReference type="NCBI Taxonomy" id="765440"/>
    <lineage>
        <taxon>Eukaryota</taxon>
        <taxon>Fungi</taxon>
        <taxon>Dikarya</taxon>
        <taxon>Basidiomycota</taxon>
        <taxon>Agaricomycotina</taxon>
        <taxon>Agaricomycetes</taxon>
        <taxon>Agaricomycetidae</taxon>
        <taxon>Atheliales</taxon>
        <taxon>Atheliaceae</taxon>
        <taxon>Piloderma</taxon>
    </lineage>
</organism>
<proteinExistence type="predicted"/>
<keyword evidence="2" id="KW-1185">Reference proteome</keyword>
<reference evidence="2" key="2">
    <citation type="submission" date="2015-01" db="EMBL/GenBank/DDBJ databases">
        <title>Evolutionary Origins and Diversification of the Mycorrhizal Mutualists.</title>
        <authorList>
            <consortium name="DOE Joint Genome Institute"/>
            <consortium name="Mycorrhizal Genomics Consortium"/>
            <person name="Kohler A."/>
            <person name="Kuo A."/>
            <person name="Nagy L.G."/>
            <person name="Floudas D."/>
            <person name="Copeland A."/>
            <person name="Barry K.W."/>
            <person name="Cichocki N."/>
            <person name="Veneault-Fourrey C."/>
            <person name="LaButti K."/>
            <person name="Lindquist E.A."/>
            <person name="Lipzen A."/>
            <person name="Lundell T."/>
            <person name="Morin E."/>
            <person name="Murat C."/>
            <person name="Riley R."/>
            <person name="Ohm R."/>
            <person name="Sun H."/>
            <person name="Tunlid A."/>
            <person name="Henrissat B."/>
            <person name="Grigoriev I.V."/>
            <person name="Hibbett D.S."/>
            <person name="Martin F."/>
        </authorList>
    </citation>
    <scope>NUCLEOTIDE SEQUENCE [LARGE SCALE GENOMIC DNA]</scope>
    <source>
        <strain evidence="2">F 1598</strain>
    </source>
</reference>
<evidence type="ECO:0000313" key="2">
    <source>
        <dbReference type="Proteomes" id="UP000054166"/>
    </source>
</evidence>
<sequence>MNRRASVSDIGVHTLGRSKGHALEISVKCGTQRGRVNVAVQPHRNSRIEITVQFGIVRQSHVTRASDVPKYRLRHMSQSPLTKGQNVTHLLIRQLY</sequence>
<dbReference type="EMBL" id="KN832990">
    <property type="protein sequence ID" value="KIM83530.1"/>
    <property type="molecule type" value="Genomic_DNA"/>
</dbReference>
<accession>A0A0C3FGP2</accession>
<dbReference type="HOGENOM" id="CLU_2360478_0_0_1"/>
<dbReference type="Proteomes" id="UP000054166">
    <property type="component" value="Unassembled WGS sequence"/>
</dbReference>
<evidence type="ECO:0000313" key="1">
    <source>
        <dbReference type="EMBL" id="KIM83530.1"/>
    </source>
</evidence>
<gene>
    <name evidence="1" type="ORF">PILCRDRAFT_427580</name>
</gene>
<dbReference type="AlphaFoldDB" id="A0A0C3FGP2"/>
<dbReference type="InParanoid" id="A0A0C3FGP2"/>